<evidence type="ECO:0000256" key="3">
    <source>
        <dbReference type="ARBA" id="ARBA00022989"/>
    </source>
</evidence>
<dbReference type="EMBL" id="CAJNOJ010000527">
    <property type="protein sequence ID" value="CAF1476610.1"/>
    <property type="molecule type" value="Genomic_DNA"/>
</dbReference>
<protein>
    <recommendedName>
        <fullName evidence="6">G-protein coupled receptors family 1 profile domain-containing protein</fullName>
    </recommendedName>
</protein>
<dbReference type="GO" id="GO:0016020">
    <property type="term" value="C:membrane"/>
    <property type="evidence" value="ECO:0007669"/>
    <property type="project" value="UniProtKB-SubCell"/>
</dbReference>
<evidence type="ECO:0000256" key="5">
    <source>
        <dbReference type="SAM" id="Phobius"/>
    </source>
</evidence>
<feature type="transmembrane region" description="Helical" evidence="5">
    <location>
        <begin position="95"/>
        <end position="117"/>
    </location>
</feature>
<sequence>MSSSVVSSLSFVSQQIIIYIGIPILIIGFFGNCLNIIIFLSLRTFRQSSCVFYLIIMSIANIGQLITGLLTRIMISGYNIDWTQTSLFYCKFRQFFAQTTASVSFISVCLAIMDQYFATCARPRW</sequence>
<comment type="caution">
    <text evidence="7">The sequence shown here is derived from an EMBL/GenBank/DDBJ whole genome shotgun (WGS) entry which is preliminary data.</text>
</comment>
<evidence type="ECO:0000313" key="7">
    <source>
        <dbReference type="EMBL" id="CAF1476610.1"/>
    </source>
</evidence>
<evidence type="ECO:0000256" key="1">
    <source>
        <dbReference type="ARBA" id="ARBA00004370"/>
    </source>
</evidence>
<keyword evidence="3 5" id="KW-1133">Transmembrane helix</keyword>
<evidence type="ECO:0000259" key="6">
    <source>
        <dbReference type="PROSITE" id="PS50262"/>
    </source>
</evidence>
<keyword evidence="4 5" id="KW-0472">Membrane</keyword>
<evidence type="ECO:0000313" key="8">
    <source>
        <dbReference type="Proteomes" id="UP000663852"/>
    </source>
</evidence>
<dbReference type="Proteomes" id="UP000663852">
    <property type="component" value="Unassembled WGS sequence"/>
</dbReference>
<keyword evidence="2 5" id="KW-0812">Transmembrane</keyword>
<feature type="transmembrane region" description="Helical" evidence="5">
    <location>
        <begin position="16"/>
        <end position="40"/>
    </location>
</feature>
<reference evidence="7" key="1">
    <citation type="submission" date="2021-02" db="EMBL/GenBank/DDBJ databases">
        <authorList>
            <person name="Nowell W R."/>
        </authorList>
    </citation>
    <scope>NUCLEOTIDE SEQUENCE</scope>
</reference>
<dbReference type="PROSITE" id="PS50262">
    <property type="entry name" value="G_PROTEIN_RECEP_F1_2"/>
    <property type="match status" value="1"/>
</dbReference>
<dbReference type="SUPFAM" id="SSF81321">
    <property type="entry name" value="Family A G protein-coupled receptor-like"/>
    <property type="match status" value="1"/>
</dbReference>
<feature type="domain" description="G-protein coupled receptors family 1 profile" evidence="6">
    <location>
        <begin position="31"/>
        <end position="125"/>
    </location>
</feature>
<accession>A0A815RJ69</accession>
<dbReference type="AlphaFoldDB" id="A0A815RJ69"/>
<proteinExistence type="predicted"/>
<name>A0A815RJ69_ADIRI</name>
<comment type="subcellular location">
    <subcellularLocation>
        <location evidence="1">Membrane</location>
    </subcellularLocation>
</comment>
<feature type="transmembrane region" description="Helical" evidence="5">
    <location>
        <begin position="52"/>
        <end position="75"/>
    </location>
</feature>
<dbReference type="InterPro" id="IPR017452">
    <property type="entry name" value="GPCR_Rhodpsn_7TM"/>
</dbReference>
<evidence type="ECO:0000256" key="2">
    <source>
        <dbReference type="ARBA" id="ARBA00022692"/>
    </source>
</evidence>
<dbReference type="Gene3D" id="1.20.1070.10">
    <property type="entry name" value="Rhodopsin 7-helix transmembrane proteins"/>
    <property type="match status" value="1"/>
</dbReference>
<evidence type="ECO:0000256" key="4">
    <source>
        <dbReference type="ARBA" id="ARBA00023136"/>
    </source>
</evidence>
<gene>
    <name evidence="7" type="ORF">EDS130_LOCUS41158</name>
</gene>
<dbReference type="OrthoDB" id="10059682at2759"/>
<organism evidence="7 8">
    <name type="scientific">Adineta ricciae</name>
    <name type="common">Rotifer</name>
    <dbReference type="NCBI Taxonomy" id="249248"/>
    <lineage>
        <taxon>Eukaryota</taxon>
        <taxon>Metazoa</taxon>
        <taxon>Spiralia</taxon>
        <taxon>Gnathifera</taxon>
        <taxon>Rotifera</taxon>
        <taxon>Eurotatoria</taxon>
        <taxon>Bdelloidea</taxon>
        <taxon>Adinetida</taxon>
        <taxon>Adinetidae</taxon>
        <taxon>Adineta</taxon>
    </lineage>
</organism>